<dbReference type="SMART" id="SM00493">
    <property type="entry name" value="TOPRIM"/>
    <property type="match status" value="1"/>
</dbReference>
<organism evidence="2">
    <name type="scientific">marine sediment metagenome</name>
    <dbReference type="NCBI Taxonomy" id="412755"/>
    <lineage>
        <taxon>unclassified sequences</taxon>
        <taxon>metagenomes</taxon>
        <taxon>ecological metagenomes</taxon>
    </lineage>
</organism>
<dbReference type="Pfam" id="PF13155">
    <property type="entry name" value="Toprim_2"/>
    <property type="match status" value="1"/>
</dbReference>
<proteinExistence type="predicted"/>
<sequence length="184" mass="20176">IGHCLFGRYSCRIIVPVYTNWEIKTFVARTWLPNAINTSKVLMPSNSLASEALFGYDIITCEISDYLFIVEGVFDAMHVMESVGGNCVATLGAHLTDAQRRLVQQSGFSNIILLRDNDQTGREAAIKEARELKAMMLNVSIATLPEGKDPGDATPSELAEAINNAVEVKEDYGTESIIGGIRDY</sequence>
<feature type="non-terminal residue" evidence="2">
    <location>
        <position position="1"/>
    </location>
</feature>
<dbReference type="GO" id="GO:0006269">
    <property type="term" value="P:DNA replication, synthesis of primer"/>
    <property type="evidence" value="ECO:0007669"/>
    <property type="project" value="TreeGrafter"/>
</dbReference>
<dbReference type="PANTHER" id="PTHR30313:SF2">
    <property type="entry name" value="DNA PRIMASE"/>
    <property type="match status" value="1"/>
</dbReference>
<evidence type="ECO:0000313" key="2">
    <source>
        <dbReference type="EMBL" id="KKM72618.1"/>
    </source>
</evidence>
<comment type="caution">
    <text evidence="2">The sequence shown here is derived from an EMBL/GenBank/DDBJ whole genome shotgun (WGS) entry which is preliminary data.</text>
</comment>
<evidence type="ECO:0000259" key="1">
    <source>
        <dbReference type="SMART" id="SM00493"/>
    </source>
</evidence>
<protein>
    <recommendedName>
        <fullName evidence="1">Toprim domain-containing protein</fullName>
    </recommendedName>
</protein>
<dbReference type="AlphaFoldDB" id="A0A0F9JSE9"/>
<dbReference type="GO" id="GO:0005737">
    <property type="term" value="C:cytoplasm"/>
    <property type="evidence" value="ECO:0007669"/>
    <property type="project" value="TreeGrafter"/>
</dbReference>
<dbReference type="PANTHER" id="PTHR30313">
    <property type="entry name" value="DNA PRIMASE"/>
    <property type="match status" value="1"/>
</dbReference>
<feature type="domain" description="Toprim" evidence="1">
    <location>
        <begin position="65"/>
        <end position="137"/>
    </location>
</feature>
<dbReference type="InterPro" id="IPR050219">
    <property type="entry name" value="DnaG_primase"/>
</dbReference>
<dbReference type="SUPFAM" id="SSF56731">
    <property type="entry name" value="DNA primase core"/>
    <property type="match status" value="1"/>
</dbReference>
<accession>A0A0F9JSE9</accession>
<dbReference type="InterPro" id="IPR006171">
    <property type="entry name" value="TOPRIM_dom"/>
</dbReference>
<dbReference type="InterPro" id="IPR034151">
    <property type="entry name" value="TOPRIM_DnaG_bac"/>
</dbReference>
<reference evidence="2" key="1">
    <citation type="journal article" date="2015" name="Nature">
        <title>Complex archaea that bridge the gap between prokaryotes and eukaryotes.</title>
        <authorList>
            <person name="Spang A."/>
            <person name="Saw J.H."/>
            <person name="Jorgensen S.L."/>
            <person name="Zaremba-Niedzwiedzka K."/>
            <person name="Martijn J."/>
            <person name="Lind A.E."/>
            <person name="van Eijk R."/>
            <person name="Schleper C."/>
            <person name="Guy L."/>
            <person name="Ettema T.J."/>
        </authorList>
    </citation>
    <scope>NUCLEOTIDE SEQUENCE</scope>
</reference>
<dbReference type="Gene3D" id="3.40.1360.10">
    <property type="match status" value="1"/>
</dbReference>
<dbReference type="CDD" id="cd03364">
    <property type="entry name" value="TOPRIM_DnaG_primases"/>
    <property type="match status" value="1"/>
</dbReference>
<gene>
    <name evidence="2" type="ORF">LCGC14_1418650</name>
</gene>
<dbReference type="EMBL" id="LAZR01009436">
    <property type="protein sequence ID" value="KKM72618.1"/>
    <property type="molecule type" value="Genomic_DNA"/>
</dbReference>
<name>A0A0F9JSE9_9ZZZZ</name>